<dbReference type="PANTHER" id="PTHR46093:SF4">
    <property type="entry name" value="GALACTOSE OXIDASE_KELCH REPEAT SUPERFAMILY PROTEIN"/>
    <property type="match status" value="1"/>
</dbReference>
<feature type="compositionally biased region" description="Polar residues" evidence="4">
    <location>
        <begin position="423"/>
        <end position="441"/>
    </location>
</feature>
<reference evidence="6" key="1">
    <citation type="submission" date="2020-06" db="EMBL/GenBank/DDBJ databases">
        <authorList>
            <person name="Li T."/>
            <person name="Hu X."/>
            <person name="Zhang T."/>
            <person name="Song X."/>
            <person name="Zhang H."/>
            <person name="Dai N."/>
            <person name="Sheng W."/>
            <person name="Hou X."/>
            <person name="Wei L."/>
        </authorList>
    </citation>
    <scope>NUCLEOTIDE SEQUENCE</scope>
    <source>
        <strain evidence="6">G01</strain>
        <tissue evidence="6">Leaf</tissue>
    </source>
</reference>
<feature type="coiled-coil region" evidence="3">
    <location>
        <begin position="496"/>
        <end position="572"/>
    </location>
</feature>
<feature type="region of interest" description="Disordered" evidence="4">
    <location>
        <begin position="384"/>
        <end position="441"/>
    </location>
</feature>
<dbReference type="SUPFAM" id="SSF117281">
    <property type="entry name" value="Kelch motif"/>
    <property type="match status" value="1"/>
</dbReference>
<evidence type="ECO:0000313" key="6">
    <source>
        <dbReference type="EMBL" id="KAL0348705.1"/>
    </source>
</evidence>
<proteinExistence type="predicted"/>
<dbReference type="EMBL" id="JACGWK010000006">
    <property type="protein sequence ID" value="KAL0348705.1"/>
    <property type="molecule type" value="Genomic_DNA"/>
</dbReference>
<evidence type="ECO:0000256" key="2">
    <source>
        <dbReference type="ARBA" id="ARBA00022737"/>
    </source>
</evidence>
<protein>
    <recommendedName>
        <fullName evidence="5">Acyl-CoA-binding domain-containing protein</fullName>
    </recommendedName>
</protein>
<dbReference type="Pfam" id="PF24922">
    <property type="entry name" value="ACBP4_C"/>
    <property type="match status" value="1"/>
</dbReference>
<dbReference type="Gene3D" id="2.120.10.80">
    <property type="entry name" value="Kelch-type beta propeller"/>
    <property type="match status" value="2"/>
</dbReference>
<evidence type="ECO:0000259" key="5">
    <source>
        <dbReference type="Pfam" id="PF24922"/>
    </source>
</evidence>
<reference evidence="6" key="2">
    <citation type="journal article" date="2024" name="Plant">
        <title>Genomic evolution and insights into agronomic trait innovations of Sesamum species.</title>
        <authorList>
            <person name="Miao H."/>
            <person name="Wang L."/>
            <person name="Qu L."/>
            <person name="Liu H."/>
            <person name="Sun Y."/>
            <person name="Le M."/>
            <person name="Wang Q."/>
            <person name="Wei S."/>
            <person name="Zheng Y."/>
            <person name="Lin W."/>
            <person name="Duan Y."/>
            <person name="Cao H."/>
            <person name="Xiong S."/>
            <person name="Wang X."/>
            <person name="Wei L."/>
            <person name="Li C."/>
            <person name="Ma Q."/>
            <person name="Ju M."/>
            <person name="Zhao R."/>
            <person name="Li G."/>
            <person name="Mu C."/>
            <person name="Tian Q."/>
            <person name="Mei H."/>
            <person name="Zhang T."/>
            <person name="Gao T."/>
            <person name="Zhang H."/>
        </authorList>
    </citation>
    <scope>NUCLEOTIDE SEQUENCE</scope>
    <source>
        <strain evidence="6">G01</strain>
    </source>
</reference>
<evidence type="ECO:0000256" key="3">
    <source>
        <dbReference type="SAM" id="Coils"/>
    </source>
</evidence>
<dbReference type="PANTHER" id="PTHR46093">
    <property type="entry name" value="ACYL-COA-BINDING DOMAIN-CONTAINING PROTEIN 5"/>
    <property type="match status" value="1"/>
</dbReference>
<dbReference type="AlphaFoldDB" id="A0AAW2NXT2"/>
<organism evidence="6">
    <name type="scientific">Sesamum angustifolium</name>
    <dbReference type="NCBI Taxonomy" id="2727405"/>
    <lineage>
        <taxon>Eukaryota</taxon>
        <taxon>Viridiplantae</taxon>
        <taxon>Streptophyta</taxon>
        <taxon>Embryophyta</taxon>
        <taxon>Tracheophyta</taxon>
        <taxon>Spermatophyta</taxon>
        <taxon>Magnoliopsida</taxon>
        <taxon>eudicotyledons</taxon>
        <taxon>Gunneridae</taxon>
        <taxon>Pentapetalae</taxon>
        <taxon>asterids</taxon>
        <taxon>lamiids</taxon>
        <taxon>Lamiales</taxon>
        <taxon>Pedaliaceae</taxon>
        <taxon>Sesamum</taxon>
    </lineage>
</organism>
<feature type="compositionally biased region" description="Polar residues" evidence="4">
    <location>
        <begin position="46"/>
        <end position="58"/>
    </location>
</feature>
<dbReference type="SUPFAM" id="SSF57997">
    <property type="entry name" value="Tropomyosin"/>
    <property type="match status" value="1"/>
</dbReference>
<name>A0AAW2NXT2_9LAMI</name>
<evidence type="ECO:0000256" key="1">
    <source>
        <dbReference type="ARBA" id="ARBA00022441"/>
    </source>
</evidence>
<dbReference type="Pfam" id="PF24681">
    <property type="entry name" value="Kelch_KLHDC2_KLHL20_DRC7"/>
    <property type="match status" value="1"/>
</dbReference>
<feature type="domain" description="Acyl-CoA-binding" evidence="5">
    <location>
        <begin position="530"/>
        <end position="606"/>
    </location>
</feature>
<keyword evidence="2" id="KW-0677">Repeat</keyword>
<dbReference type="InterPro" id="IPR015915">
    <property type="entry name" value="Kelch-typ_b-propeller"/>
</dbReference>
<keyword evidence="1" id="KW-0880">Kelch repeat</keyword>
<comment type="caution">
    <text evidence="6">The sequence shown here is derived from an EMBL/GenBank/DDBJ whole genome shotgun (WGS) entry which is preliminary data.</text>
</comment>
<accession>A0AAW2NXT2</accession>
<feature type="region of interest" description="Disordered" evidence="4">
    <location>
        <begin position="1"/>
        <end position="58"/>
    </location>
</feature>
<sequence length="617" mass="66826">MKLGRLRVQLSDSAQGTRSPIRHPKRFSNSNGEGVAAASSEADEVNCQSSSNAPEFNNCTSGSSENWMVLSISGEKPTPRFNHAAAVVGNKMVVVGGESANGLLEDVQVLSFDRFSWTMASSKLYLSPTSLPLKIPACPLGKKVLLIGGKTEPVSDRVSVWAFDMEAECWSPIEAKGDIPVARSGHTVVRANSVLILFGMVWSRIKTRGFHPSPRAGCCGALVGQNGPAETLIFDVLKFEWSIAVSSPPSSITTNKGFSLVLVQHKERDFLVAFGGTKKDPSNQVEVLIMEKVESSIVRRSTLSKVAGTLLSENSSSLGLSAQPDNASLSGHFDSVSRLNLASAIEQHGSGRKSLSESLLVDPHSAPGNVSLRKQFYNEEENADVTTTKISEDKNLSRMMEQNTKPLDSGIGVSYSGDRSTEETSLVSESDNLNLDKQGSGNLSLESEDLVFQESDGKSRISAPSGVYQIYEAKLASLLRKNGVLEGQLAAALAAREAAEKNLSSAIKSRQDSERKLGEAMREIELLKEKLASVELAQEEANSLSNIVHSDNVRLEHDVAFLKAVLDDTQKELHSTRGVLAGERARAFQLQVEVFHLKQRLQTLETRAPTPRKPFHV</sequence>
<gene>
    <name evidence="6" type="ORF">Sangu_1098300</name>
</gene>
<dbReference type="InterPro" id="IPR056819">
    <property type="entry name" value="ACBP4-6_C"/>
</dbReference>
<evidence type="ECO:0000256" key="4">
    <source>
        <dbReference type="SAM" id="MobiDB-lite"/>
    </source>
</evidence>
<keyword evidence="3" id="KW-0175">Coiled coil</keyword>